<comment type="caution">
    <text evidence="2">The sequence shown here is derived from an EMBL/GenBank/DDBJ whole genome shotgun (WGS) entry which is preliminary data.</text>
</comment>
<feature type="signal peptide" evidence="1">
    <location>
        <begin position="1"/>
        <end position="18"/>
    </location>
</feature>
<keyword evidence="1" id="KW-0732">Signal</keyword>
<feature type="chain" id="PRO_5035200975" description="Lipoprotein" evidence="1">
    <location>
        <begin position="19"/>
        <end position="182"/>
    </location>
</feature>
<dbReference type="PROSITE" id="PS51257">
    <property type="entry name" value="PROKAR_LIPOPROTEIN"/>
    <property type="match status" value="1"/>
</dbReference>
<evidence type="ECO:0000313" key="3">
    <source>
        <dbReference type="Proteomes" id="UP000604481"/>
    </source>
</evidence>
<accession>A0A8J7FFA8</accession>
<organism evidence="2 3">
    <name type="scientific">Chitinilyticum piscinae</name>
    <dbReference type="NCBI Taxonomy" id="2866724"/>
    <lineage>
        <taxon>Bacteria</taxon>
        <taxon>Pseudomonadati</taxon>
        <taxon>Pseudomonadota</taxon>
        <taxon>Betaproteobacteria</taxon>
        <taxon>Neisseriales</taxon>
        <taxon>Chitinibacteraceae</taxon>
        <taxon>Chitinilyticum</taxon>
    </lineage>
</organism>
<dbReference type="AlphaFoldDB" id="A0A8J7FFA8"/>
<evidence type="ECO:0000313" key="2">
    <source>
        <dbReference type="EMBL" id="MBE9608328.1"/>
    </source>
</evidence>
<gene>
    <name evidence="2" type="ORF">INR99_03105</name>
</gene>
<sequence length="182" mass="19639">MMNKRMMAALLLALLATACSKTREEELQEQHSKGAELVEDKAAMAKGVGDALQKDGKAAAESVTAGVGNLVKGVAKGVDQVEASYKIELHDSAKGKQLKAERAVMIDKDVDGQKGIKAYIISPQALNGQLQLRALDEKGQEIGRSSKVAKTFEADDAAYVEFRFDPATPFSRIDRLVVYLSN</sequence>
<dbReference type="Proteomes" id="UP000604481">
    <property type="component" value="Unassembled WGS sequence"/>
</dbReference>
<dbReference type="EMBL" id="JADFUA010000001">
    <property type="protein sequence ID" value="MBE9608328.1"/>
    <property type="molecule type" value="Genomic_DNA"/>
</dbReference>
<reference evidence="2 3" key="1">
    <citation type="submission" date="2020-10" db="EMBL/GenBank/DDBJ databases">
        <title>The genome sequence of Chitinilyticum litopenaei 4Y14.</title>
        <authorList>
            <person name="Liu Y."/>
        </authorList>
    </citation>
    <scope>NUCLEOTIDE SEQUENCE [LARGE SCALE GENOMIC DNA]</scope>
    <source>
        <strain evidence="2 3">4Y14</strain>
    </source>
</reference>
<evidence type="ECO:0008006" key="4">
    <source>
        <dbReference type="Google" id="ProtNLM"/>
    </source>
</evidence>
<keyword evidence="3" id="KW-1185">Reference proteome</keyword>
<proteinExistence type="predicted"/>
<name>A0A8J7FFA8_9NEIS</name>
<evidence type="ECO:0000256" key="1">
    <source>
        <dbReference type="SAM" id="SignalP"/>
    </source>
</evidence>
<protein>
    <recommendedName>
        <fullName evidence="4">Lipoprotein</fullName>
    </recommendedName>
</protein>